<name>A0A7W7ZJ55_9BACT</name>
<protein>
    <submittedName>
        <fullName evidence="1">Uncharacterized protein</fullName>
    </submittedName>
</protein>
<reference evidence="1 2" key="1">
    <citation type="submission" date="2020-08" db="EMBL/GenBank/DDBJ databases">
        <title>Genomic Encyclopedia of Type Strains, Phase IV (KMG-V): Genome sequencing to study the core and pangenomes of soil and plant-associated prokaryotes.</title>
        <authorList>
            <person name="Whitman W."/>
        </authorList>
    </citation>
    <scope>NUCLEOTIDE SEQUENCE [LARGE SCALE GENOMIC DNA]</scope>
    <source>
        <strain evidence="1 2">M8UP14</strain>
    </source>
</reference>
<sequence>MTGPTLKIIGVYRPHITSDTWNQQFRVMNDRDCTREYFDKLVLIEAIVDGTDEPFDMSRFGQMQTQVPDDPKPMQVGYDEGLLSEDGDTLTDRKRNCVQGTGPLRFAVYLHQFDPQRPLRWKRGEVICPPIREIPLRLLLLMPYNVCC</sequence>
<proteinExistence type="predicted"/>
<dbReference type="AlphaFoldDB" id="A0A7W7ZJ55"/>
<gene>
    <name evidence="1" type="ORF">HDF16_005245</name>
</gene>
<dbReference type="EMBL" id="JACHIP010000014">
    <property type="protein sequence ID" value="MBB5060509.1"/>
    <property type="molecule type" value="Genomic_DNA"/>
</dbReference>
<dbReference type="RefSeq" id="WP_221313161.1">
    <property type="nucleotide sequence ID" value="NZ_JACHIP010000014.1"/>
</dbReference>
<comment type="caution">
    <text evidence="1">The sequence shown here is derived from an EMBL/GenBank/DDBJ whole genome shotgun (WGS) entry which is preliminary data.</text>
</comment>
<accession>A0A7W7ZJ55</accession>
<evidence type="ECO:0000313" key="2">
    <source>
        <dbReference type="Proteomes" id="UP000540989"/>
    </source>
</evidence>
<keyword evidence="2" id="KW-1185">Reference proteome</keyword>
<evidence type="ECO:0000313" key="1">
    <source>
        <dbReference type="EMBL" id="MBB5060509.1"/>
    </source>
</evidence>
<organism evidence="1 2">
    <name type="scientific">Granulicella aggregans</name>
    <dbReference type="NCBI Taxonomy" id="474949"/>
    <lineage>
        <taxon>Bacteria</taxon>
        <taxon>Pseudomonadati</taxon>
        <taxon>Acidobacteriota</taxon>
        <taxon>Terriglobia</taxon>
        <taxon>Terriglobales</taxon>
        <taxon>Acidobacteriaceae</taxon>
        <taxon>Granulicella</taxon>
    </lineage>
</organism>
<dbReference type="Proteomes" id="UP000540989">
    <property type="component" value="Unassembled WGS sequence"/>
</dbReference>